<keyword evidence="1" id="KW-0032">Aminotransferase</keyword>
<dbReference type="PANTHER" id="PTHR43799:SF1">
    <property type="entry name" value="ASPARTATE AMINOTRANSFERASE"/>
    <property type="match status" value="1"/>
</dbReference>
<dbReference type="Proteomes" id="UP000320216">
    <property type="component" value="Chromosome"/>
</dbReference>
<dbReference type="GO" id="GO:0004069">
    <property type="term" value="F:L-aspartate:2-oxoglutarate aminotransferase activity"/>
    <property type="evidence" value="ECO:0007669"/>
    <property type="project" value="InterPro"/>
</dbReference>
<protein>
    <submittedName>
        <fullName evidence="1">Aminotransferase class I/II-fold pyridoxal phosphate-dependent enzyme</fullName>
    </submittedName>
</protein>
<name>A0A5B8M7J1_9MICO</name>
<keyword evidence="1" id="KW-0808">Transferase</keyword>
<dbReference type="InterPro" id="IPR015424">
    <property type="entry name" value="PyrdxlP-dep_Trfase"/>
</dbReference>
<proteinExistence type="predicted"/>
<dbReference type="PANTHER" id="PTHR43799">
    <property type="entry name" value="AMINOTRANSFERASE, PUTATIVE-RELATED"/>
    <property type="match status" value="1"/>
</dbReference>
<dbReference type="OrthoDB" id="9802328at2"/>
<dbReference type="RefSeq" id="WP_146321585.1">
    <property type="nucleotide sequence ID" value="NZ_CP042305.1"/>
</dbReference>
<sequence>MTALTELSSADLRELHSQLTAEYDALVKRGLSLDITRGKPSPAQLDLSNALLTLPGEGQYRDAAGTDLRNYGGPQGLPELREIFSDVLRVPVPQLLALGNSSLSLMHDAVTFAMLHGLPESERPWSREETVSFLCPVPGYDRHFTITEHLGIRMVPVAMTESGPDIEQVERLLAEDPTIRGIWCVPVHSNPTGAIYTEEVARALVSLPAAADFRIFWDNAYAVHHLTDDVPEPIDILSLAAEAGNPDRVFVFASTSKVTYASAGVAFFGSSPANVSWYLSHLAVQSIGPDKINQLRHVRLLHDAEGVAEHMRRHREIIGPKFEAVSEVFERRLASYEAGSWTSPTGGYFVSLDVHEGCAARAVALAAQAGIAVTPAGSTYPYKKDPTDANIRIAPTMPPLAELVDALEGLCTAILLAEVEQLVG</sequence>
<dbReference type="AlphaFoldDB" id="A0A5B8M7J1"/>
<organism evidence="1 2">
    <name type="scientific">Humibacter ginsenosidimutans</name>
    <dbReference type="NCBI Taxonomy" id="2599293"/>
    <lineage>
        <taxon>Bacteria</taxon>
        <taxon>Bacillati</taxon>
        <taxon>Actinomycetota</taxon>
        <taxon>Actinomycetes</taxon>
        <taxon>Micrococcales</taxon>
        <taxon>Microbacteriaceae</taxon>
        <taxon>Humibacter</taxon>
    </lineage>
</organism>
<evidence type="ECO:0000313" key="1">
    <source>
        <dbReference type="EMBL" id="QDZ15572.1"/>
    </source>
</evidence>
<dbReference type="CDD" id="cd00609">
    <property type="entry name" value="AAT_like"/>
    <property type="match status" value="1"/>
</dbReference>
<keyword evidence="2" id="KW-1185">Reference proteome</keyword>
<dbReference type="InterPro" id="IPR015421">
    <property type="entry name" value="PyrdxlP-dep_Trfase_major"/>
</dbReference>
<dbReference type="InterPro" id="IPR024551">
    <property type="entry name" value="AspAT_Ic"/>
</dbReference>
<dbReference type="Pfam" id="PF12897">
    <property type="entry name" value="Asp_aminotransf"/>
    <property type="match status" value="1"/>
</dbReference>
<reference evidence="1 2" key="1">
    <citation type="submission" date="2019-07" db="EMBL/GenBank/DDBJ databases">
        <title>Full genome sequence of Humibacter sp. WJ7-1.</title>
        <authorList>
            <person name="Im W.-T."/>
        </authorList>
    </citation>
    <scope>NUCLEOTIDE SEQUENCE [LARGE SCALE GENOMIC DNA]</scope>
    <source>
        <strain evidence="1 2">WJ7-1</strain>
    </source>
</reference>
<dbReference type="Gene3D" id="3.90.1150.10">
    <property type="entry name" value="Aspartate Aminotransferase, domain 1"/>
    <property type="match status" value="1"/>
</dbReference>
<dbReference type="InterPro" id="IPR015422">
    <property type="entry name" value="PyrdxlP-dep_Trfase_small"/>
</dbReference>
<dbReference type="Gene3D" id="3.40.640.10">
    <property type="entry name" value="Type I PLP-dependent aspartate aminotransferase-like (Major domain)"/>
    <property type="match status" value="1"/>
</dbReference>
<gene>
    <name evidence="1" type="ORF">FPZ11_13100</name>
</gene>
<dbReference type="EMBL" id="CP042305">
    <property type="protein sequence ID" value="QDZ15572.1"/>
    <property type="molecule type" value="Genomic_DNA"/>
</dbReference>
<dbReference type="KEGG" id="huw:FPZ11_13100"/>
<accession>A0A5B8M7J1</accession>
<evidence type="ECO:0000313" key="2">
    <source>
        <dbReference type="Proteomes" id="UP000320216"/>
    </source>
</evidence>
<dbReference type="SUPFAM" id="SSF53383">
    <property type="entry name" value="PLP-dependent transferases"/>
    <property type="match status" value="1"/>
</dbReference>